<evidence type="ECO:0000259" key="3">
    <source>
        <dbReference type="SMART" id="SM00829"/>
    </source>
</evidence>
<dbReference type="InterPro" id="IPR036291">
    <property type="entry name" value="NAD(P)-bd_dom_sf"/>
</dbReference>
<evidence type="ECO:0000313" key="4">
    <source>
        <dbReference type="EMBL" id="MDL5031865.1"/>
    </source>
</evidence>
<keyword evidence="2" id="KW-0560">Oxidoreductase</keyword>
<dbReference type="PANTHER" id="PTHR44154:SF1">
    <property type="entry name" value="QUINONE OXIDOREDUCTASE"/>
    <property type="match status" value="1"/>
</dbReference>
<dbReference type="PANTHER" id="PTHR44154">
    <property type="entry name" value="QUINONE OXIDOREDUCTASE"/>
    <property type="match status" value="1"/>
</dbReference>
<dbReference type="InterPro" id="IPR014182">
    <property type="entry name" value="ADH_Zn_typ-1"/>
</dbReference>
<dbReference type="SUPFAM" id="SSF51735">
    <property type="entry name" value="NAD(P)-binding Rossmann-fold domains"/>
    <property type="match status" value="1"/>
</dbReference>
<dbReference type="InterPro" id="IPR013154">
    <property type="entry name" value="ADH-like_N"/>
</dbReference>
<sequence length="344" mass="37043">MKAVGYYQSLPISAPESLIDLTLPEPQPGPQDLLVEVRAIAVNPVDVKVRQRRASADGQAQILGWDGVGVVRALGSAVSGFAVGDRVWWAGEINRPGSYAEWQAVDHRIAAHAPARWTDAQAAALPLTGITAWELLFDRLQVQQSPERPVALLVTAAAGGVGSILLQLARRQPHLTVIATLGDAGSRPQEVARLKALGAHHVIDHRQPLAPQVAALAAQGVPPVRHIASLSHTPQHFADFIALIEPQGRLALIDDFEAGALDVMQLKGKAVSLHWEMMFARPLHQTHDIAEQGRLLAQLAQWADAGTLHSTLSEVLGPVDAHHLKRAHAQLESGHTQGKLVLEW</sequence>
<dbReference type="InterPro" id="IPR011032">
    <property type="entry name" value="GroES-like_sf"/>
</dbReference>
<dbReference type="Gene3D" id="3.40.50.720">
    <property type="entry name" value="NAD(P)-binding Rossmann-like Domain"/>
    <property type="match status" value="1"/>
</dbReference>
<gene>
    <name evidence="4" type="ORF">QRD43_08080</name>
</gene>
<dbReference type="RefSeq" id="WP_285981976.1">
    <property type="nucleotide sequence ID" value="NZ_JASVDS010000002.1"/>
</dbReference>
<feature type="domain" description="Enoyl reductase (ER)" evidence="3">
    <location>
        <begin position="13"/>
        <end position="342"/>
    </location>
</feature>
<dbReference type="CDD" id="cd08252">
    <property type="entry name" value="AL_MDR"/>
    <property type="match status" value="1"/>
</dbReference>
<dbReference type="Pfam" id="PF13602">
    <property type="entry name" value="ADH_zinc_N_2"/>
    <property type="match status" value="1"/>
</dbReference>
<dbReference type="Gene3D" id="3.90.180.10">
    <property type="entry name" value="Medium-chain alcohol dehydrogenases, catalytic domain"/>
    <property type="match status" value="1"/>
</dbReference>
<keyword evidence="1" id="KW-0521">NADP</keyword>
<keyword evidence="2" id="KW-0479">Metal-binding</keyword>
<keyword evidence="5" id="KW-1185">Reference proteome</keyword>
<dbReference type="SUPFAM" id="SSF50129">
    <property type="entry name" value="GroES-like"/>
    <property type="match status" value="1"/>
</dbReference>
<proteinExistence type="inferred from homology"/>
<comment type="similarity">
    <text evidence="2">Belongs to the zinc-containing alcohol dehydrogenase family. Quinone oxidoreductase subfamily.</text>
</comment>
<dbReference type="EMBL" id="JASVDS010000002">
    <property type="protein sequence ID" value="MDL5031865.1"/>
    <property type="molecule type" value="Genomic_DNA"/>
</dbReference>
<dbReference type="InterPro" id="IPR051603">
    <property type="entry name" value="Zinc-ADH_QOR/CCCR"/>
</dbReference>
<evidence type="ECO:0000313" key="5">
    <source>
        <dbReference type="Proteomes" id="UP001238603"/>
    </source>
</evidence>
<comment type="caution">
    <text evidence="4">The sequence shown here is derived from an EMBL/GenBank/DDBJ whole genome shotgun (WGS) entry which is preliminary data.</text>
</comment>
<protein>
    <recommendedName>
        <fullName evidence="2">Zinc-type alcohol dehydrogenase-like protein</fullName>
    </recommendedName>
</protein>
<dbReference type="Pfam" id="PF08240">
    <property type="entry name" value="ADH_N"/>
    <property type="match status" value="1"/>
</dbReference>
<keyword evidence="2" id="KW-0862">Zinc</keyword>
<organism evidence="4 5">
    <name type="scientific">Roseateles subflavus</name>
    <dbReference type="NCBI Taxonomy" id="3053353"/>
    <lineage>
        <taxon>Bacteria</taxon>
        <taxon>Pseudomonadati</taxon>
        <taxon>Pseudomonadota</taxon>
        <taxon>Betaproteobacteria</taxon>
        <taxon>Burkholderiales</taxon>
        <taxon>Sphaerotilaceae</taxon>
        <taxon>Roseateles</taxon>
    </lineage>
</organism>
<reference evidence="4 5" key="1">
    <citation type="submission" date="2023-06" db="EMBL/GenBank/DDBJ databases">
        <title>Pelomonas sp. APW6 16S ribosomal RNA gene genome sequencing and assembly.</title>
        <authorList>
            <person name="Woo H."/>
        </authorList>
    </citation>
    <scope>NUCLEOTIDE SEQUENCE [LARGE SCALE GENOMIC DNA]</scope>
    <source>
        <strain evidence="4 5">APW6</strain>
    </source>
</reference>
<name>A0ABT7LG89_9BURK</name>
<dbReference type="SMART" id="SM00829">
    <property type="entry name" value="PKS_ER"/>
    <property type="match status" value="1"/>
</dbReference>
<dbReference type="NCBIfam" id="TIGR02817">
    <property type="entry name" value="adh_fam_1"/>
    <property type="match status" value="1"/>
</dbReference>
<evidence type="ECO:0000256" key="1">
    <source>
        <dbReference type="ARBA" id="ARBA00022857"/>
    </source>
</evidence>
<evidence type="ECO:0000256" key="2">
    <source>
        <dbReference type="RuleBase" id="RU364000"/>
    </source>
</evidence>
<dbReference type="Proteomes" id="UP001238603">
    <property type="component" value="Unassembled WGS sequence"/>
</dbReference>
<accession>A0ABT7LG89</accession>
<dbReference type="InterPro" id="IPR020843">
    <property type="entry name" value="ER"/>
</dbReference>